<feature type="signal peptide" evidence="2">
    <location>
        <begin position="1"/>
        <end position="21"/>
    </location>
</feature>
<evidence type="ECO:0000313" key="4">
    <source>
        <dbReference type="EMBL" id="HJC40055.1"/>
    </source>
</evidence>
<comment type="caution">
    <text evidence="4">The sequence shown here is derived from an EMBL/GenBank/DDBJ whole genome shotgun (WGS) entry which is preliminary data.</text>
</comment>
<dbReference type="InterPro" id="IPR051465">
    <property type="entry name" value="Cell_Envelope_Struct_Comp"/>
</dbReference>
<accession>A0A9D2NZ94</accession>
<organism evidence="4 5">
    <name type="scientific">Candidatus Intestinimonas pullistercoris</name>
    <dbReference type="NCBI Taxonomy" id="2838623"/>
    <lineage>
        <taxon>Bacteria</taxon>
        <taxon>Bacillati</taxon>
        <taxon>Bacillota</taxon>
        <taxon>Clostridia</taxon>
        <taxon>Eubacteriales</taxon>
        <taxon>Intestinimonas</taxon>
    </lineage>
</organism>
<gene>
    <name evidence="4" type="ORF">H9701_00690</name>
</gene>
<dbReference type="EMBL" id="DWWJ01000011">
    <property type="protein sequence ID" value="HJC40055.1"/>
    <property type="molecule type" value="Genomic_DNA"/>
</dbReference>
<feature type="domain" description="SLH" evidence="3">
    <location>
        <begin position="27"/>
        <end position="90"/>
    </location>
</feature>
<dbReference type="Proteomes" id="UP000823882">
    <property type="component" value="Unassembled WGS sequence"/>
</dbReference>
<dbReference type="PANTHER" id="PTHR43308:SF5">
    <property type="entry name" value="S-LAYER PROTEIN _ PEPTIDOGLYCAN ENDO-BETA-N-ACETYLGLUCOSAMINIDASE"/>
    <property type="match status" value="1"/>
</dbReference>
<dbReference type="PROSITE" id="PS51272">
    <property type="entry name" value="SLH"/>
    <property type="match status" value="2"/>
</dbReference>
<reference evidence="4" key="1">
    <citation type="journal article" date="2021" name="PeerJ">
        <title>Extensive microbial diversity within the chicken gut microbiome revealed by metagenomics and culture.</title>
        <authorList>
            <person name="Gilroy R."/>
            <person name="Ravi A."/>
            <person name="Getino M."/>
            <person name="Pursley I."/>
            <person name="Horton D.L."/>
            <person name="Alikhan N.F."/>
            <person name="Baker D."/>
            <person name="Gharbi K."/>
            <person name="Hall N."/>
            <person name="Watson M."/>
            <person name="Adriaenssens E.M."/>
            <person name="Foster-Nyarko E."/>
            <person name="Jarju S."/>
            <person name="Secka A."/>
            <person name="Antonio M."/>
            <person name="Oren A."/>
            <person name="Chaudhuri R.R."/>
            <person name="La Ragione R."/>
            <person name="Hildebrand F."/>
            <person name="Pallen M.J."/>
        </authorList>
    </citation>
    <scope>NUCLEOTIDE SEQUENCE</scope>
    <source>
        <strain evidence="4">CHK186-1790</strain>
    </source>
</reference>
<feature type="chain" id="PRO_5039459569" evidence="2">
    <location>
        <begin position="22"/>
        <end position="241"/>
    </location>
</feature>
<reference evidence="4" key="2">
    <citation type="submission" date="2021-04" db="EMBL/GenBank/DDBJ databases">
        <authorList>
            <person name="Gilroy R."/>
        </authorList>
    </citation>
    <scope>NUCLEOTIDE SEQUENCE</scope>
    <source>
        <strain evidence="4">CHK186-1790</strain>
    </source>
</reference>
<evidence type="ECO:0000313" key="5">
    <source>
        <dbReference type="Proteomes" id="UP000823882"/>
    </source>
</evidence>
<proteinExistence type="predicted"/>
<evidence type="ECO:0000256" key="2">
    <source>
        <dbReference type="SAM" id="SignalP"/>
    </source>
</evidence>
<name>A0A9D2NZ94_9FIRM</name>
<dbReference type="AlphaFoldDB" id="A0A9D2NZ94"/>
<keyword evidence="1" id="KW-0677">Repeat</keyword>
<protein>
    <submittedName>
        <fullName evidence="4">S-layer homology domain-containing protein</fullName>
    </submittedName>
</protein>
<sequence>MRLEKGSFCARVLAVLLVAVAAINLSVAAAEFTDAGDIQQVEAVETLVELGVLNGKGDGSFDPQGPVTRAEMCKIVTALLNGGKIPRFEDPDHPRTIFAYPDISGHWARYLIDYCNSLGIANGRADGTFDPDGTVTGREAAKMLLVTLGYSADREGYTGADWASAVDQRAEALGLYEGQGLETLAEPLDREDTAFMVYQALQAEMVNYGEAIERSDGSGWEWVEYDEATGIGETLMENKFS</sequence>
<evidence type="ECO:0000256" key="1">
    <source>
        <dbReference type="ARBA" id="ARBA00022737"/>
    </source>
</evidence>
<dbReference type="Pfam" id="PF00395">
    <property type="entry name" value="SLH"/>
    <property type="match status" value="2"/>
</dbReference>
<keyword evidence="2" id="KW-0732">Signal</keyword>
<feature type="domain" description="SLH" evidence="3">
    <location>
        <begin position="95"/>
        <end position="158"/>
    </location>
</feature>
<evidence type="ECO:0000259" key="3">
    <source>
        <dbReference type="PROSITE" id="PS51272"/>
    </source>
</evidence>
<dbReference type="PANTHER" id="PTHR43308">
    <property type="entry name" value="OUTER MEMBRANE PROTEIN ALPHA-RELATED"/>
    <property type="match status" value="1"/>
</dbReference>
<dbReference type="InterPro" id="IPR001119">
    <property type="entry name" value="SLH_dom"/>
</dbReference>